<dbReference type="EMBL" id="JAUOZU010000003">
    <property type="protein sequence ID" value="MDO6963165.1"/>
    <property type="molecule type" value="Genomic_DNA"/>
</dbReference>
<dbReference type="InterPro" id="IPR007076">
    <property type="entry name" value="TfoX_N"/>
</dbReference>
<comment type="caution">
    <text evidence="2">The sequence shown here is derived from an EMBL/GenBank/DDBJ whole genome shotgun (WGS) entry which is preliminary data.</text>
</comment>
<organism evidence="2 3">
    <name type="scientific">Rhizobium alvei</name>
    <dbReference type="NCBI Taxonomy" id="1132659"/>
    <lineage>
        <taxon>Bacteria</taxon>
        <taxon>Pseudomonadati</taxon>
        <taxon>Pseudomonadota</taxon>
        <taxon>Alphaproteobacteria</taxon>
        <taxon>Hyphomicrobiales</taxon>
        <taxon>Rhizobiaceae</taxon>
        <taxon>Rhizobium/Agrobacterium group</taxon>
        <taxon>Rhizobium</taxon>
    </lineage>
</organism>
<evidence type="ECO:0000313" key="2">
    <source>
        <dbReference type="EMBL" id="MDO6963165.1"/>
    </source>
</evidence>
<accession>A0ABT8YHL4</accession>
<evidence type="ECO:0000313" key="3">
    <source>
        <dbReference type="Proteomes" id="UP001174932"/>
    </source>
</evidence>
<proteinExistence type="predicted"/>
<keyword evidence="3" id="KW-1185">Reference proteome</keyword>
<dbReference type="SUPFAM" id="SSF159894">
    <property type="entry name" value="YgaC/TfoX-N like"/>
    <property type="match status" value="1"/>
</dbReference>
<sequence length="106" mass="11780">MDNETIEELFQSVGKVAIRRMFGGKGIYCDGVIIALVVSGDLMLKGDAQSGPLYEEAGGRRWTYRRANSDKTASMPYWTIPEAAFDDPDEAARWARIAYETGLRAN</sequence>
<dbReference type="Pfam" id="PF04993">
    <property type="entry name" value="TfoX_N"/>
    <property type="match status" value="1"/>
</dbReference>
<reference evidence="2" key="2">
    <citation type="submission" date="2023-07" db="EMBL/GenBank/DDBJ databases">
        <authorList>
            <person name="Shen H."/>
        </authorList>
    </citation>
    <scope>NUCLEOTIDE SEQUENCE</scope>
    <source>
        <strain evidence="2">TNR-22</strain>
    </source>
</reference>
<reference evidence="2" key="1">
    <citation type="journal article" date="2015" name="Int. J. Syst. Evol. Microbiol.">
        <title>Rhizobium alvei sp. nov., isolated from a freshwater river.</title>
        <authorList>
            <person name="Sheu S.Y."/>
            <person name="Huang H.W."/>
            <person name="Young C.C."/>
            <person name="Chen W.M."/>
        </authorList>
    </citation>
    <scope>NUCLEOTIDE SEQUENCE</scope>
    <source>
        <strain evidence="2">TNR-22</strain>
    </source>
</reference>
<dbReference type="Gene3D" id="3.30.1460.30">
    <property type="entry name" value="YgaC/TfoX-N like chaperone"/>
    <property type="match status" value="1"/>
</dbReference>
<evidence type="ECO:0000259" key="1">
    <source>
        <dbReference type="Pfam" id="PF04993"/>
    </source>
</evidence>
<dbReference type="Proteomes" id="UP001174932">
    <property type="component" value="Unassembled WGS sequence"/>
</dbReference>
<protein>
    <submittedName>
        <fullName evidence="2">TfoX/Sxy family protein</fullName>
    </submittedName>
</protein>
<dbReference type="RefSeq" id="WP_304375056.1">
    <property type="nucleotide sequence ID" value="NZ_JAUOZU010000003.1"/>
</dbReference>
<gene>
    <name evidence="2" type="ORF">Q4481_04300</name>
</gene>
<name>A0ABT8YHL4_9HYPH</name>
<feature type="domain" description="TfoX N-terminal" evidence="1">
    <location>
        <begin position="8"/>
        <end position="100"/>
    </location>
</feature>